<dbReference type="SUPFAM" id="SSF53850">
    <property type="entry name" value="Periplasmic binding protein-like II"/>
    <property type="match status" value="1"/>
</dbReference>
<dbReference type="GO" id="GO:0042597">
    <property type="term" value="C:periplasmic space"/>
    <property type="evidence" value="ECO:0007669"/>
    <property type="project" value="UniProtKB-ARBA"/>
</dbReference>
<reference evidence="6 7" key="1">
    <citation type="journal article" date="2016" name="Nat. Commun.">
        <title>Thousands of microbial genomes shed light on interconnected biogeochemical processes in an aquifer system.</title>
        <authorList>
            <person name="Anantharaman K."/>
            <person name="Brown C.T."/>
            <person name="Hug L.A."/>
            <person name="Sharon I."/>
            <person name="Castelle C.J."/>
            <person name="Probst A.J."/>
            <person name="Thomas B.C."/>
            <person name="Singh A."/>
            <person name="Wilkins M.J."/>
            <person name="Karaoz U."/>
            <person name="Brodie E.L."/>
            <person name="Williams K.H."/>
            <person name="Hubbard S.S."/>
            <person name="Banfield J.F."/>
        </authorList>
    </citation>
    <scope>NUCLEOTIDE SEQUENCE [LARGE SCALE GENOMIC DNA]</scope>
    <source>
        <strain evidence="7">RIFCSPLOWO2_12_FULL_64_10</strain>
    </source>
</reference>
<protein>
    <submittedName>
        <fullName evidence="6">Peptide ABC transporter substrate-binding protein</fullName>
    </submittedName>
</protein>
<dbReference type="CDD" id="cd08493">
    <property type="entry name" value="PBP2_DppA_like"/>
    <property type="match status" value="1"/>
</dbReference>
<keyword evidence="2" id="KW-0813">Transport</keyword>
<dbReference type="EMBL" id="MFKF01000369">
    <property type="protein sequence ID" value="OGG45637.1"/>
    <property type="molecule type" value="Genomic_DNA"/>
</dbReference>
<organism evidence="6 7">
    <name type="scientific">Handelsmanbacteria sp. (strain RIFCSPLOWO2_12_FULL_64_10)</name>
    <dbReference type="NCBI Taxonomy" id="1817868"/>
    <lineage>
        <taxon>Bacteria</taxon>
        <taxon>Candidatus Handelsmaniibacteriota</taxon>
    </lineage>
</organism>
<evidence type="ECO:0000256" key="4">
    <source>
        <dbReference type="SAM" id="SignalP"/>
    </source>
</evidence>
<dbReference type="GO" id="GO:0043190">
    <property type="term" value="C:ATP-binding cassette (ABC) transporter complex"/>
    <property type="evidence" value="ECO:0007669"/>
    <property type="project" value="InterPro"/>
</dbReference>
<evidence type="ECO:0000256" key="2">
    <source>
        <dbReference type="ARBA" id="ARBA00022448"/>
    </source>
</evidence>
<feature type="chain" id="PRO_5009523336" evidence="4">
    <location>
        <begin position="21"/>
        <end position="524"/>
    </location>
</feature>
<proteinExistence type="inferred from homology"/>
<name>A0A1F6C9M9_HANXR</name>
<comment type="caution">
    <text evidence="6">The sequence shown here is derived from an EMBL/GenBank/DDBJ whole genome shotgun (WGS) entry which is preliminary data.</text>
</comment>
<evidence type="ECO:0000259" key="5">
    <source>
        <dbReference type="Pfam" id="PF00496"/>
    </source>
</evidence>
<dbReference type="AlphaFoldDB" id="A0A1F6C9M9"/>
<feature type="domain" description="Solute-binding protein family 5" evidence="5">
    <location>
        <begin position="71"/>
        <end position="438"/>
    </location>
</feature>
<dbReference type="InterPro" id="IPR000914">
    <property type="entry name" value="SBP_5_dom"/>
</dbReference>
<dbReference type="InterPro" id="IPR039424">
    <property type="entry name" value="SBP_5"/>
</dbReference>
<dbReference type="PANTHER" id="PTHR30290">
    <property type="entry name" value="PERIPLASMIC BINDING COMPONENT OF ABC TRANSPORTER"/>
    <property type="match status" value="1"/>
</dbReference>
<dbReference type="Gene3D" id="3.40.190.10">
    <property type="entry name" value="Periplasmic binding protein-like II"/>
    <property type="match status" value="1"/>
</dbReference>
<feature type="signal peptide" evidence="4">
    <location>
        <begin position="1"/>
        <end position="20"/>
    </location>
</feature>
<keyword evidence="3 4" id="KW-0732">Signal</keyword>
<dbReference type="Pfam" id="PF00496">
    <property type="entry name" value="SBP_bac_5"/>
    <property type="match status" value="1"/>
</dbReference>
<dbReference type="PROSITE" id="PS51257">
    <property type="entry name" value="PROKAR_LIPOPROTEIN"/>
    <property type="match status" value="1"/>
</dbReference>
<sequence>MVRNALILCCAVTLTLFSCAGRQGDERVLVMGRGGDSVGLDPALEDDGESFKVCDNLYDTLVQYKQESTDLEPGLAESWESSPDGLTWTLHLRGGVKFHDGTEFNADAVVFSLRRQYDETHPAHKVEGAFKYWKAMSMSDIVREVRAQDARTVVIELKQPNAPFLSNLAMNFCAIVSPTAVTKHGRDYFKNPCGTGPFRFKEWIKDDRIVLERNPDHWRGAPGLDRLVFRCIPDNSVRLLELKKGTIDGMDNLIPDFLPEIQKDPNLQFMSQPGMNVGYLAMNGDRPPFDNVQVRRAVNHAVHKQALVDNLFQGLAVPAKNPIPPVMWGYNDDAPGYAYDPDRARALLAEAGLPNGFETELWAMSSPRPYMPQPLKIAQAIQADLSAVGIRAKIVTWEWGTYLNKVENGDHPMALLGWIGDNGDPDNFLYVLLDKTGAMSRPSQNIAFYRSDELHEVLVEARQASDHARRTALYRKAQEIVGRDAPWAPLVHTTQTAAFRKRVRGFHLHPTGSFHFFGVEVVNP</sequence>
<dbReference type="PANTHER" id="PTHR30290:SF9">
    <property type="entry name" value="OLIGOPEPTIDE-BINDING PROTEIN APPA"/>
    <property type="match status" value="1"/>
</dbReference>
<gene>
    <name evidence="6" type="ORF">A3F84_28865</name>
</gene>
<comment type="similarity">
    <text evidence="1">Belongs to the bacterial solute-binding protein 5 family.</text>
</comment>
<dbReference type="Proteomes" id="UP000178606">
    <property type="component" value="Unassembled WGS sequence"/>
</dbReference>
<dbReference type="Gene3D" id="3.10.105.10">
    <property type="entry name" value="Dipeptide-binding Protein, Domain 3"/>
    <property type="match status" value="1"/>
</dbReference>
<evidence type="ECO:0000313" key="7">
    <source>
        <dbReference type="Proteomes" id="UP000178606"/>
    </source>
</evidence>
<evidence type="ECO:0000256" key="3">
    <source>
        <dbReference type="ARBA" id="ARBA00022729"/>
    </source>
</evidence>
<accession>A0A1F6C9M9</accession>
<evidence type="ECO:0000313" key="6">
    <source>
        <dbReference type="EMBL" id="OGG45637.1"/>
    </source>
</evidence>
<dbReference type="PIRSF" id="PIRSF002741">
    <property type="entry name" value="MppA"/>
    <property type="match status" value="1"/>
</dbReference>
<evidence type="ECO:0000256" key="1">
    <source>
        <dbReference type="ARBA" id="ARBA00005695"/>
    </source>
</evidence>
<dbReference type="GO" id="GO:1904680">
    <property type="term" value="F:peptide transmembrane transporter activity"/>
    <property type="evidence" value="ECO:0007669"/>
    <property type="project" value="TreeGrafter"/>
</dbReference>
<dbReference type="InterPro" id="IPR030678">
    <property type="entry name" value="Peptide/Ni-bd"/>
</dbReference>
<dbReference type="Gene3D" id="3.90.76.10">
    <property type="entry name" value="Dipeptide-binding Protein, Domain 1"/>
    <property type="match status" value="1"/>
</dbReference>
<dbReference type="GO" id="GO:0015833">
    <property type="term" value="P:peptide transport"/>
    <property type="evidence" value="ECO:0007669"/>
    <property type="project" value="TreeGrafter"/>
</dbReference>